<evidence type="ECO:0000259" key="1">
    <source>
        <dbReference type="Pfam" id="PF00535"/>
    </source>
</evidence>
<name>A0A6J5NAK5_9CAUD</name>
<dbReference type="Gene3D" id="3.90.550.10">
    <property type="entry name" value="Spore Coat Polysaccharide Biosynthesis Protein SpsA, Chain A"/>
    <property type="match status" value="1"/>
</dbReference>
<sequence>MLPKVTVIIPYSKDRGYLDQAVDSILAQNFDGHIEVLLSQSPGNVSYNINRAIKQATGEYIKYLCEDDMLTPNSIADSVNAIQGYDFIHGNAINFFPSGKKIQYVPPKKNPSLQDMIEHNQIHGGTLMYRKDVFDRIGLFDESLDCAEEYDFNMRCLQNGMTLGYSPRNLYLYRRHENQKSLGQEVNQIIRREKINNIINKYK</sequence>
<dbReference type="Pfam" id="PF00535">
    <property type="entry name" value="Glycos_transf_2"/>
    <property type="match status" value="1"/>
</dbReference>
<dbReference type="EMBL" id="LR796610">
    <property type="protein sequence ID" value="CAB4154134.1"/>
    <property type="molecule type" value="Genomic_DNA"/>
</dbReference>
<dbReference type="InterPro" id="IPR029044">
    <property type="entry name" value="Nucleotide-diphossugar_trans"/>
</dbReference>
<dbReference type="PANTHER" id="PTHR22916">
    <property type="entry name" value="GLYCOSYLTRANSFERASE"/>
    <property type="match status" value="1"/>
</dbReference>
<evidence type="ECO:0000313" key="2">
    <source>
        <dbReference type="EMBL" id="CAB4154134.1"/>
    </source>
</evidence>
<dbReference type="InterPro" id="IPR001173">
    <property type="entry name" value="Glyco_trans_2-like"/>
</dbReference>
<organism evidence="2">
    <name type="scientific">uncultured Caudovirales phage</name>
    <dbReference type="NCBI Taxonomy" id="2100421"/>
    <lineage>
        <taxon>Viruses</taxon>
        <taxon>Duplodnaviria</taxon>
        <taxon>Heunggongvirae</taxon>
        <taxon>Uroviricota</taxon>
        <taxon>Caudoviricetes</taxon>
        <taxon>Peduoviridae</taxon>
        <taxon>Maltschvirus</taxon>
        <taxon>Maltschvirus maltsch</taxon>
    </lineage>
</organism>
<proteinExistence type="predicted"/>
<dbReference type="PANTHER" id="PTHR22916:SF3">
    <property type="entry name" value="UDP-GLCNAC:BETAGAL BETA-1,3-N-ACETYLGLUCOSAMINYLTRANSFERASE-LIKE PROTEIN 1"/>
    <property type="match status" value="1"/>
</dbReference>
<dbReference type="SUPFAM" id="SSF53448">
    <property type="entry name" value="Nucleotide-diphospho-sugar transferases"/>
    <property type="match status" value="1"/>
</dbReference>
<keyword evidence="2" id="KW-0808">Transferase</keyword>
<protein>
    <submittedName>
        <fullName evidence="2">WcaA Glycosyltransferases involved in cell wall biogenesis</fullName>
    </submittedName>
</protein>
<reference evidence="2" key="1">
    <citation type="submission" date="2020-04" db="EMBL/GenBank/DDBJ databases">
        <authorList>
            <person name="Chiriac C."/>
            <person name="Salcher M."/>
            <person name="Ghai R."/>
            <person name="Kavagutti S V."/>
        </authorList>
    </citation>
    <scope>NUCLEOTIDE SEQUENCE</scope>
</reference>
<accession>A0A6J5NAK5</accession>
<dbReference type="GO" id="GO:0016758">
    <property type="term" value="F:hexosyltransferase activity"/>
    <property type="evidence" value="ECO:0007669"/>
    <property type="project" value="UniProtKB-ARBA"/>
</dbReference>
<feature type="domain" description="Glycosyltransferase 2-like" evidence="1">
    <location>
        <begin position="31"/>
        <end position="137"/>
    </location>
</feature>
<gene>
    <name evidence="2" type="ORF">UFOVP633_12</name>
</gene>